<gene>
    <name evidence="10" type="ORF">FSP39_019189</name>
</gene>
<sequence>MGRVEVNLDDGTGWGTVCDDLFDEKDARVVCRSLGLPYSVVSVVTAAKFGQGKDFVQMDDLMCNGSETALNKCPFKNRTTDNCGHGEDVGVICWQERTYHPVIRNPDSMMANPLDGGLTLQLARNEDFNISICKNKFDRNVAKVTCFQIHGIRENSYPLKRYEASGISGTPLCLQLNCTGREASLSECSEKPAFLPNDDDVPPGILCGYEKVNRIAMKATRLEGRFIIVDKEQSTIECETAFARPKPAIIWYLDGNITLSLVKTSSIVSGSMYKAISNLTITPDDFTHGKTLQCCSNDTLGHTLCTQPYNLFVTGVSRFLSLSNNMNKEGNQFSNSAQNQDIVGSSNSQSHFVIGYILSGGTILLLSIIVAALVYMLHKTRNLSGHQKQEDDLKTQLVMENYEVVKKSNDKSKQPEVEYYTPNALKLSSAMSFIVCSELYFSHRT</sequence>
<dbReference type="Gene3D" id="2.60.40.10">
    <property type="entry name" value="Immunoglobulins"/>
    <property type="match status" value="1"/>
</dbReference>
<evidence type="ECO:0000256" key="5">
    <source>
        <dbReference type="ARBA" id="ARBA00023180"/>
    </source>
</evidence>
<evidence type="ECO:0000313" key="11">
    <source>
        <dbReference type="Proteomes" id="UP001186944"/>
    </source>
</evidence>
<dbReference type="PROSITE" id="PS50835">
    <property type="entry name" value="IG_LIKE"/>
    <property type="match status" value="1"/>
</dbReference>
<dbReference type="FunFam" id="3.10.250.10:FF:000007">
    <property type="entry name" value="Soluble scavenger receptor cysteine-rich domain-containing protein SSC5D"/>
    <property type="match status" value="1"/>
</dbReference>
<dbReference type="SUPFAM" id="SSF56487">
    <property type="entry name" value="SRCR-like"/>
    <property type="match status" value="2"/>
</dbReference>
<keyword evidence="7" id="KW-1133">Transmembrane helix</keyword>
<keyword evidence="3 6" id="KW-1015">Disulfide bond</keyword>
<dbReference type="AlphaFoldDB" id="A0AA89BNW9"/>
<evidence type="ECO:0000256" key="3">
    <source>
        <dbReference type="ARBA" id="ARBA00023157"/>
    </source>
</evidence>
<comment type="caution">
    <text evidence="6">Lacks conserved residue(s) required for the propagation of feature annotation.</text>
</comment>
<evidence type="ECO:0008006" key="12">
    <source>
        <dbReference type="Google" id="ProtNLM"/>
    </source>
</evidence>
<evidence type="ECO:0000259" key="8">
    <source>
        <dbReference type="PROSITE" id="PS50287"/>
    </source>
</evidence>
<keyword evidence="11" id="KW-1185">Reference proteome</keyword>
<evidence type="ECO:0000256" key="7">
    <source>
        <dbReference type="SAM" id="Phobius"/>
    </source>
</evidence>
<keyword evidence="4" id="KW-0675">Receptor</keyword>
<dbReference type="PANTHER" id="PTHR48071">
    <property type="entry name" value="SRCR DOMAIN-CONTAINING PROTEIN"/>
    <property type="match status" value="1"/>
</dbReference>
<feature type="transmembrane region" description="Helical" evidence="7">
    <location>
        <begin position="353"/>
        <end position="377"/>
    </location>
</feature>
<evidence type="ECO:0000256" key="6">
    <source>
        <dbReference type="PROSITE-ProRule" id="PRU00196"/>
    </source>
</evidence>
<comment type="caution">
    <text evidence="10">The sequence shown here is derived from an EMBL/GenBank/DDBJ whole genome shotgun (WGS) entry which is preliminary data.</text>
</comment>
<keyword evidence="5" id="KW-0325">Glycoprotein</keyword>
<dbReference type="Gene3D" id="3.10.250.10">
    <property type="entry name" value="SRCR-like domain"/>
    <property type="match status" value="2"/>
</dbReference>
<dbReference type="EMBL" id="VSWD01000011">
    <property type="protein sequence ID" value="KAK3088438.1"/>
    <property type="molecule type" value="Genomic_DNA"/>
</dbReference>
<keyword evidence="2" id="KW-0677">Repeat</keyword>
<dbReference type="PRINTS" id="PR00258">
    <property type="entry name" value="SPERACTRCPTR"/>
</dbReference>
<name>A0AA89BNW9_PINIB</name>
<evidence type="ECO:0000256" key="4">
    <source>
        <dbReference type="ARBA" id="ARBA00023170"/>
    </source>
</evidence>
<keyword evidence="7" id="KW-0812">Transmembrane</keyword>
<dbReference type="PANTHER" id="PTHR48071:SF18">
    <property type="entry name" value="DELETED IN MALIGNANT BRAIN TUMORS 1 PROTEIN-RELATED"/>
    <property type="match status" value="1"/>
</dbReference>
<dbReference type="Pfam" id="PF08205">
    <property type="entry name" value="C2-set_2"/>
    <property type="match status" value="1"/>
</dbReference>
<dbReference type="InterPro" id="IPR001190">
    <property type="entry name" value="SRCR"/>
</dbReference>
<feature type="disulfide bond" evidence="6">
    <location>
        <begin position="63"/>
        <end position="73"/>
    </location>
</feature>
<keyword evidence="1" id="KW-0732">Signal</keyword>
<dbReference type="InterPro" id="IPR007110">
    <property type="entry name" value="Ig-like_dom"/>
</dbReference>
<dbReference type="InterPro" id="IPR036772">
    <property type="entry name" value="SRCR-like_dom_sf"/>
</dbReference>
<dbReference type="InterPro" id="IPR013162">
    <property type="entry name" value="CD80_C2-set"/>
</dbReference>
<dbReference type="SUPFAM" id="SSF48726">
    <property type="entry name" value="Immunoglobulin"/>
    <property type="match status" value="1"/>
</dbReference>
<evidence type="ECO:0000256" key="2">
    <source>
        <dbReference type="ARBA" id="ARBA00022737"/>
    </source>
</evidence>
<organism evidence="10 11">
    <name type="scientific">Pinctada imbricata</name>
    <name type="common">Atlantic pearl-oyster</name>
    <name type="synonym">Pinctada martensii</name>
    <dbReference type="NCBI Taxonomy" id="66713"/>
    <lineage>
        <taxon>Eukaryota</taxon>
        <taxon>Metazoa</taxon>
        <taxon>Spiralia</taxon>
        <taxon>Lophotrochozoa</taxon>
        <taxon>Mollusca</taxon>
        <taxon>Bivalvia</taxon>
        <taxon>Autobranchia</taxon>
        <taxon>Pteriomorphia</taxon>
        <taxon>Pterioida</taxon>
        <taxon>Pterioidea</taxon>
        <taxon>Pteriidae</taxon>
        <taxon>Pinctada</taxon>
    </lineage>
</organism>
<evidence type="ECO:0000256" key="1">
    <source>
        <dbReference type="ARBA" id="ARBA00022729"/>
    </source>
</evidence>
<evidence type="ECO:0000259" key="9">
    <source>
        <dbReference type="PROSITE" id="PS50835"/>
    </source>
</evidence>
<dbReference type="PROSITE" id="PS50287">
    <property type="entry name" value="SRCR_2"/>
    <property type="match status" value="1"/>
</dbReference>
<dbReference type="Pfam" id="PF00530">
    <property type="entry name" value="SRCR"/>
    <property type="match status" value="1"/>
</dbReference>
<dbReference type="InterPro" id="IPR036179">
    <property type="entry name" value="Ig-like_dom_sf"/>
</dbReference>
<dbReference type="GO" id="GO:0031638">
    <property type="term" value="P:zymogen activation"/>
    <property type="evidence" value="ECO:0007669"/>
    <property type="project" value="TreeGrafter"/>
</dbReference>
<feature type="domain" description="SRCR" evidence="8">
    <location>
        <begin position="1"/>
        <end position="94"/>
    </location>
</feature>
<accession>A0AA89BNW9</accession>
<protein>
    <recommendedName>
        <fullName evidence="12">SRCR domain-containing protein</fullName>
    </recommendedName>
</protein>
<dbReference type="InterPro" id="IPR013783">
    <property type="entry name" value="Ig-like_fold"/>
</dbReference>
<keyword evidence="7" id="KW-0472">Membrane</keyword>
<evidence type="ECO:0000313" key="10">
    <source>
        <dbReference type="EMBL" id="KAK3088438.1"/>
    </source>
</evidence>
<reference evidence="10" key="1">
    <citation type="submission" date="2019-08" db="EMBL/GenBank/DDBJ databases">
        <title>The improved chromosome-level genome for the pearl oyster Pinctada fucata martensii using PacBio sequencing and Hi-C.</title>
        <authorList>
            <person name="Zheng Z."/>
        </authorList>
    </citation>
    <scope>NUCLEOTIDE SEQUENCE</scope>
    <source>
        <strain evidence="10">ZZ-2019</strain>
        <tissue evidence="10">Adductor muscle</tissue>
    </source>
</reference>
<feature type="domain" description="Ig-like" evidence="9">
    <location>
        <begin position="210"/>
        <end position="294"/>
    </location>
</feature>
<dbReference type="GO" id="GO:0004252">
    <property type="term" value="F:serine-type endopeptidase activity"/>
    <property type="evidence" value="ECO:0007669"/>
    <property type="project" value="TreeGrafter"/>
</dbReference>
<proteinExistence type="predicted"/>
<dbReference type="GO" id="GO:0005886">
    <property type="term" value="C:plasma membrane"/>
    <property type="evidence" value="ECO:0007669"/>
    <property type="project" value="TreeGrafter"/>
</dbReference>
<dbReference type="SMART" id="SM00202">
    <property type="entry name" value="SR"/>
    <property type="match status" value="1"/>
</dbReference>
<dbReference type="Proteomes" id="UP001186944">
    <property type="component" value="Unassembled WGS sequence"/>
</dbReference>